<dbReference type="Proteomes" id="UP000013827">
    <property type="component" value="Unassembled WGS sequence"/>
</dbReference>
<feature type="binding site" evidence="2">
    <location>
        <position position="200"/>
    </location>
    <ligand>
        <name>3'-phosphoadenylyl sulfate</name>
        <dbReference type="ChEBI" id="CHEBI:58339"/>
    </ligand>
</feature>
<dbReference type="InterPro" id="IPR037359">
    <property type="entry name" value="NST/OST"/>
</dbReference>
<dbReference type="KEGG" id="ehx:EMIHUDRAFT_111728"/>
<dbReference type="EnsemblProtists" id="EOD33586">
    <property type="protein sequence ID" value="EOD33586"/>
    <property type="gene ID" value="EMIHUDRAFT_111728"/>
</dbReference>
<keyword evidence="1" id="KW-0808">Transferase</keyword>
<protein>
    <recommendedName>
        <fullName evidence="6">Sulfotransferase domain-containing protein</fullName>
    </recommendedName>
</protein>
<evidence type="ECO:0000256" key="1">
    <source>
        <dbReference type="ARBA" id="ARBA00022679"/>
    </source>
</evidence>
<feature type="compositionally biased region" description="Basic residues" evidence="3">
    <location>
        <begin position="96"/>
        <end position="116"/>
    </location>
</feature>
<dbReference type="PANTHER" id="PTHR10605:SF56">
    <property type="entry name" value="BIFUNCTIONAL HEPARAN SULFATE N-DEACETYLASE_N-SULFOTRANSFERASE"/>
    <property type="match status" value="1"/>
</dbReference>
<dbReference type="Gene3D" id="3.40.50.300">
    <property type="entry name" value="P-loop containing nucleotide triphosphate hydrolases"/>
    <property type="match status" value="1"/>
</dbReference>
<dbReference type="RefSeq" id="XP_005786015.1">
    <property type="nucleotide sequence ID" value="XM_005785958.1"/>
</dbReference>
<evidence type="ECO:0008006" key="6">
    <source>
        <dbReference type="Google" id="ProtNLM"/>
    </source>
</evidence>
<dbReference type="PaxDb" id="2903-EOD33586"/>
<dbReference type="HOGENOM" id="CLU_676951_0_0_1"/>
<proteinExistence type="predicted"/>
<organism evidence="4 5">
    <name type="scientific">Emiliania huxleyi (strain CCMP1516)</name>
    <dbReference type="NCBI Taxonomy" id="280463"/>
    <lineage>
        <taxon>Eukaryota</taxon>
        <taxon>Haptista</taxon>
        <taxon>Haptophyta</taxon>
        <taxon>Prymnesiophyceae</taxon>
        <taxon>Isochrysidales</taxon>
        <taxon>Noelaerhabdaceae</taxon>
        <taxon>Emiliania</taxon>
    </lineage>
</organism>
<keyword evidence="5" id="KW-1185">Reference proteome</keyword>
<evidence type="ECO:0000256" key="2">
    <source>
        <dbReference type="PIRSR" id="PIRSR637359-2"/>
    </source>
</evidence>
<evidence type="ECO:0000313" key="5">
    <source>
        <dbReference type="Proteomes" id="UP000013827"/>
    </source>
</evidence>
<dbReference type="InterPro" id="IPR027417">
    <property type="entry name" value="P-loop_NTPase"/>
</dbReference>
<reference evidence="5" key="1">
    <citation type="journal article" date="2013" name="Nature">
        <title>Pan genome of the phytoplankton Emiliania underpins its global distribution.</title>
        <authorList>
            <person name="Read B.A."/>
            <person name="Kegel J."/>
            <person name="Klute M.J."/>
            <person name="Kuo A."/>
            <person name="Lefebvre S.C."/>
            <person name="Maumus F."/>
            <person name="Mayer C."/>
            <person name="Miller J."/>
            <person name="Monier A."/>
            <person name="Salamov A."/>
            <person name="Young J."/>
            <person name="Aguilar M."/>
            <person name="Claverie J.M."/>
            <person name="Frickenhaus S."/>
            <person name="Gonzalez K."/>
            <person name="Herman E.K."/>
            <person name="Lin Y.C."/>
            <person name="Napier J."/>
            <person name="Ogata H."/>
            <person name="Sarno A.F."/>
            <person name="Shmutz J."/>
            <person name="Schroeder D."/>
            <person name="de Vargas C."/>
            <person name="Verret F."/>
            <person name="von Dassow P."/>
            <person name="Valentin K."/>
            <person name="Van de Peer Y."/>
            <person name="Wheeler G."/>
            <person name="Dacks J.B."/>
            <person name="Delwiche C.F."/>
            <person name="Dyhrman S.T."/>
            <person name="Glockner G."/>
            <person name="John U."/>
            <person name="Richards T."/>
            <person name="Worden A.Z."/>
            <person name="Zhang X."/>
            <person name="Grigoriev I.V."/>
            <person name="Allen A.E."/>
            <person name="Bidle K."/>
            <person name="Borodovsky M."/>
            <person name="Bowler C."/>
            <person name="Brownlee C."/>
            <person name="Cock J.M."/>
            <person name="Elias M."/>
            <person name="Gladyshev V.N."/>
            <person name="Groth M."/>
            <person name="Guda C."/>
            <person name="Hadaegh A."/>
            <person name="Iglesias-Rodriguez M.D."/>
            <person name="Jenkins J."/>
            <person name="Jones B.M."/>
            <person name="Lawson T."/>
            <person name="Leese F."/>
            <person name="Lindquist E."/>
            <person name="Lobanov A."/>
            <person name="Lomsadze A."/>
            <person name="Malik S.B."/>
            <person name="Marsh M.E."/>
            <person name="Mackinder L."/>
            <person name="Mock T."/>
            <person name="Mueller-Roeber B."/>
            <person name="Pagarete A."/>
            <person name="Parker M."/>
            <person name="Probert I."/>
            <person name="Quesneville H."/>
            <person name="Raines C."/>
            <person name="Rensing S.A."/>
            <person name="Riano-Pachon D.M."/>
            <person name="Richier S."/>
            <person name="Rokitta S."/>
            <person name="Shiraiwa Y."/>
            <person name="Soanes D.M."/>
            <person name="van der Giezen M."/>
            <person name="Wahlund T.M."/>
            <person name="Williams B."/>
            <person name="Wilson W."/>
            <person name="Wolfe G."/>
            <person name="Wurch L.L."/>
        </authorList>
    </citation>
    <scope>NUCLEOTIDE SEQUENCE</scope>
</reference>
<dbReference type="SUPFAM" id="SSF52540">
    <property type="entry name" value="P-loop containing nucleoside triphosphate hydrolases"/>
    <property type="match status" value="1"/>
</dbReference>
<evidence type="ECO:0000256" key="3">
    <source>
        <dbReference type="SAM" id="MobiDB-lite"/>
    </source>
</evidence>
<dbReference type="AlphaFoldDB" id="A0A0D3KCV1"/>
<reference evidence="4" key="2">
    <citation type="submission" date="2024-10" db="UniProtKB">
        <authorList>
            <consortium name="EnsemblProtists"/>
        </authorList>
    </citation>
    <scope>IDENTIFICATION</scope>
</reference>
<feature type="region of interest" description="Disordered" evidence="3">
    <location>
        <begin position="96"/>
        <end position="120"/>
    </location>
</feature>
<dbReference type="Pfam" id="PF13469">
    <property type="entry name" value="Sulfotransfer_3"/>
    <property type="match status" value="1"/>
</dbReference>
<dbReference type="GO" id="GO:0008146">
    <property type="term" value="F:sulfotransferase activity"/>
    <property type="evidence" value="ECO:0007669"/>
    <property type="project" value="InterPro"/>
</dbReference>
<accession>A0A0D3KCV1</accession>
<dbReference type="GeneID" id="17278856"/>
<feature type="binding site" evidence="2">
    <location>
        <position position="208"/>
    </location>
    <ligand>
        <name>3'-phosphoadenylyl sulfate</name>
        <dbReference type="ChEBI" id="CHEBI:58339"/>
    </ligand>
</feature>
<evidence type="ECO:0000313" key="4">
    <source>
        <dbReference type="EnsemblProtists" id="EOD33586"/>
    </source>
</evidence>
<sequence length="407" mass="45294">MSWLSPFSANATAPVLQEWPGSHTCRPRFMVVGAPKCGSTSLFRYLEAHPDVQQPATKELCYFSRFKRYLTHYRTGPATSWPHYLAALAGVALPRGRGRAGRQGRGRGRGGRRGRGSRAERRLQEIGAGSVHRLAKRAAEQQQLAASEQASIDLLRRSAPFCAQNKKVAFEGCPFYLHERLAATQLRTTFPSMRAIALLRNPRERTVSAFNDYLRMGRIRRAAGGATARDAQMLTLVASKIEMLRSGVRQLEDFDMRILTSAAWGRAWPASQLLVLQSEEMFDAAEAVVHRVEDFLGLRRAIPASAYMRTHNKNTLAEKARASAALNGTLDARSDCCTDAYPCELSRLLVAGLSRHALPPVAQRYTRVSRDLAEIPVEVQPGRRSGQDVAEAWRQASVAERIIWQQL</sequence>
<name>A0A0D3KCV1_EMIH1</name>
<dbReference type="PANTHER" id="PTHR10605">
    <property type="entry name" value="HEPARAN SULFATE SULFOTRANSFERASE"/>
    <property type="match status" value="1"/>
</dbReference>